<dbReference type="AlphaFoldDB" id="A0A7M7K2J8"/>
<evidence type="ECO:0000313" key="2">
    <source>
        <dbReference type="Proteomes" id="UP000594260"/>
    </source>
</evidence>
<accession>A0A7M7K2J8</accession>
<dbReference type="Proteomes" id="UP000594260">
    <property type="component" value="Unplaced"/>
</dbReference>
<reference evidence="1" key="1">
    <citation type="submission" date="2021-01" db="UniProtKB">
        <authorList>
            <consortium name="EnsemblMetazoa"/>
        </authorList>
    </citation>
    <scope>IDENTIFICATION</scope>
</reference>
<keyword evidence="2" id="KW-1185">Reference proteome</keyword>
<dbReference type="RefSeq" id="XP_022659415.1">
    <property type="nucleotide sequence ID" value="XM_022803680.1"/>
</dbReference>
<proteinExistence type="predicted"/>
<dbReference type="KEGG" id="vde:111249613"/>
<dbReference type="EnsemblMetazoa" id="XM_022803680">
    <property type="protein sequence ID" value="XP_022659415"/>
    <property type="gene ID" value="LOC111249613"/>
</dbReference>
<dbReference type="GeneID" id="111249613"/>
<name>A0A7M7K2J8_VARDE</name>
<sequence>MFTDPAQTRQTWLITRWTTGYWFYQSKQMGAKFISSMPLISLEPCVRYHLPSIKWCIKRLAPSTKRSLSMPELEARPGSVPSIVRQNYHGNTFRTVDDTLYLYFLTQLTGRLPSELPPHIGF</sequence>
<protein>
    <submittedName>
        <fullName evidence="1">Uncharacterized protein</fullName>
    </submittedName>
</protein>
<organism evidence="1 2">
    <name type="scientific">Varroa destructor</name>
    <name type="common">Honeybee mite</name>
    <dbReference type="NCBI Taxonomy" id="109461"/>
    <lineage>
        <taxon>Eukaryota</taxon>
        <taxon>Metazoa</taxon>
        <taxon>Ecdysozoa</taxon>
        <taxon>Arthropoda</taxon>
        <taxon>Chelicerata</taxon>
        <taxon>Arachnida</taxon>
        <taxon>Acari</taxon>
        <taxon>Parasitiformes</taxon>
        <taxon>Mesostigmata</taxon>
        <taxon>Gamasina</taxon>
        <taxon>Dermanyssoidea</taxon>
        <taxon>Varroidae</taxon>
        <taxon>Varroa</taxon>
    </lineage>
</organism>
<evidence type="ECO:0000313" key="1">
    <source>
        <dbReference type="EnsemblMetazoa" id="XP_022659415"/>
    </source>
</evidence>
<dbReference type="InParanoid" id="A0A7M7K2J8"/>